<dbReference type="PANTHER" id="PTHR34580">
    <property type="match status" value="1"/>
</dbReference>
<name>A0A562U5K5_9SPHI</name>
<protein>
    <submittedName>
        <fullName evidence="2">WYL domain-containing protein</fullName>
    </submittedName>
</protein>
<evidence type="ECO:0000313" key="2">
    <source>
        <dbReference type="EMBL" id="TWJ00635.1"/>
    </source>
</evidence>
<dbReference type="Pfam" id="PF13280">
    <property type="entry name" value="WYL"/>
    <property type="match status" value="1"/>
</dbReference>
<organism evidence="2 3">
    <name type="scientific">Mucilaginibacter frigoritolerans</name>
    <dbReference type="NCBI Taxonomy" id="652788"/>
    <lineage>
        <taxon>Bacteria</taxon>
        <taxon>Pseudomonadati</taxon>
        <taxon>Bacteroidota</taxon>
        <taxon>Sphingobacteriia</taxon>
        <taxon>Sphingobacteriales</taxon>
        <taxon>Sphingobacteriaceae</taxon>
        <taxon>Mucilaginibacter</taxon>
    </lineage>
</organism>
<dbReference type="InterPro" id="IPR026881">
    <property type="entry name" value="WYL_dom"/>
</dbReference>
<feature type="domain" description="WYL" evidence="1">
    <location>
        <begin position="53"/>
        <end position="120"/>
    </location>
</feature>
<dbReference type="EMBL" id="VLLI01000005">
    <property type="protein sequence ID" value="TWJ00635.1"/>
    <property type="molecule type" value="Genomic_DNA"/>
</dbReference>
<comment type="caution">
    <text evidence="2">The sequence shown here is derived from an EMBL/GenBank/DDBJ whole genome shotgun (WGS) entry which is preliminary data.</text>
</comment>
<keyword evidence="3" id="KW-1185">Reference proteome</keyword>
<proteinExistence type="predicted"/>
<evidence type="ECO:0000313" key="3">
    <source>
        <dbReference type="Proteomes" id="UP000317010"/>
    </source>
</evidence>
<dbReference type="RefSeq" id="WP_246138975.1">
    <property type="nucleotide sequence ID" value="NZ_VLLI01000005.1"/>
</dbReference>
<dbReference type="PROSITE" id="PS52050">
    <property type="entry name" value="WYL"/>
    <property type="match status" value="1"/>
</dbReference>
<evidence type="ECO:0000259" key="1">
    <source>
        <dbReference type="Pfam" id="PF13280"/>
    </source>
</evidence>
<dbReference type="AlphaFoldDB" id="A0A562U5K5"/>
<reference evidence="2 3" key="1">
    <citation type="submission" date="2019-07" db="EMBL/GenBank/DDBJ databases">
        <title>Genomic Encyclopedia of Archaeal and Bacterial Type Strains, Phase II (KMG-II): from individual species to whole genera.</title>
        <authorList>
            <person name="Goeker M."/>
        </authorList>
    </citation>
    <scope>NUCLEOTIDE SEQUENCE [LARGE SCALE GENOMIC DNA]</scope>
    <source>
        <strain evidence="2 3">ATCC BAA-1854</strain>
    </source>
</reference>
<sequence>MKNSDSSLITAYSGAINKIRAVLSYTTKDKVELLENRIAVSPAIPNSITSNSLTVIQNALTSFKVLNITYRSASKNEITKRSIEPFALYYTLQENWSLIAYCRLRQDYRMFNLDKIINVTQIDTSFKPHELTLASYLKDKEKNFRHP</sequence>
<dbReference type="InterPro" id="IPR051534">
    <property type="entry name" value="CBASS_pafABC_assoc_protein"/>
</dbReference>
<dbReference type="PANTHER" id="PTHR34580:SF1">
    <property type="entry name" value="PROTEIN PAFC"/>
    <property type="match status" value="1"/>
</dbReference>
<gene>
    <name evidence="2" type="ORF">JN11_01891</name>
</gene>
<dbReference type="Proteomes" id="UP000317010">
    <property type="component" value="Unassembled WGS sequence"/>
</dbReference>
<accession>A0A562U5K5</accession>